<name>A0A6B3R050_9FLAO</name>
<reference evidence="6 7" key="1">
    <citation type="submission" date="2020-02" db="EMBL/GenBank/DDBJ databases">
        <title>Flavobacteriaceae Psychroflexus bacterium YR1-1, complete genome.</title>
        <authorList>
            <person name="Li Y."/>
            <person name="Wu S."/>
        </authorList>
    </citation>
    <scope>NUCLEOTIDE SEQUENCE [LARGE SCALE GENOMIC DNA]</scope>
    <source>
        <strain evidence="6 7">YR1-1</strain>
    </source>
</reference>
<evidence type="ECO:0000256" key="3">
    <source>
        <dbReference type="ARBA" id="ARBA00022679"/>
    </source>
</evidence>
<dbReference type="InterPro" id="IPR002376">
    <property type="entry name" value="Formyl_transf_N"/>
</dbReference>
<evidence type="ECO:0000313" key="6">
    <source>
        <dbReference type="EMBL" id="NEV93933.1"/>
    </source>
</evidence>
<dbReference type="EC" id="2.1.2.2" evidence="2"/>
<feature type="domain" description="Formyl transferase N-terminal" evidence="5">
    <location>
        <begin position="75"/>
        <end position="188"/>
    </location>
</feature>
<dbReference type="GO" id="GO:0006189">
    <property type="term" value="P:'de novo' IMP biosynthetic process"/>
    <property type="evidence" value="ECO:0007669"/>
    <property type="project" value="TreeGrafter"/>
</dbReference>
<evidence type="ECO:0000256" key="1">
    <source>
        <dbReference type="ARBA" id="ARBA00005054"/>
    </source>
</evidence>
<dbReference type="PANTHER" id="PTHR43369:SF2">
    <property type="entry name" value="PHOSPHORIBOSYLGLYCINAMIDE FORMYLTRANSFERASE"/>
    <property type="match status" value="1"/>
</dbReference>
<evidence type="ECO:0000256" key="4">
    <source>
        <dbReference type="ARBA" id="ARBA00022755"/>
    </source>
</evidence>
<dbReference type="Pfam" id="PF00551">
    <property type="entry name" value="Formyl_trans_N"/>
    <property type="match status" value="1"/>
</dbReference>
<dbReference type="InterPro" id="IPR036477">
    <property type="entry name" value="Formyl_transf_N_sf"/>
</dbReference>
<evidence type="ECO:0000256" key="2">
    <source>
        <dbReference type="ARBA" id="ARBA00012254"/>
    </source>
</evidence>
<comment type="pathway">
    <text evidence="1">Purine metabolism; IMP biosynthesis via de novo pathway; N(2)-formyl-N(1)-(5-phospho-D-ribosyl)glycinamide from N(1)-(5-phospho-D-ribosyl)glycinamide (10-formyl THF route): step 1/1.</text>
</comment>
<accession>A0A6B3R050</accession>
<dbReference type="PANTHER" id="PTHR43369">
    <property type="entry name" value="PHOSPHORIBOSYLGLYCINAMIDE FORMYLTRANSFERASE"/>
    <property type="match status" value="1"/>
</dbReference>
<organism evidence="6 7">
    <name type="scientific">Psychroflexus aurantiacus</name>
    <dbReference type="NCBI Taxonomy" id="2709310"/>
    <lineage>
        <taxon>Bacteria</taxon>
        <taxon>Pseudomonadati</taxon>
        <taxon>Bacteroidota</taxon>
        <taxon>Flavobacteriia</taxon>
        <taxon>Flavobacteriales</taxon>
        <taxon>Flavobacteriaceae</taxon>
        <taxon>Psychroflexus</taxon>
    </lineage>
</organism>
<dbReference type="GO" id="GO:0005829">
    <property type="term" value="C:cytosol"/>
    <property type="evidence" value="ECO:0007669"/>
    <property type="project" value="TreeGrafter"/>
</dbReference>
<comment type="caution">
    <text evidence="6">The sequence shown here is derived from an EMBL/GenBank/DDBJ whole genome shotgun (WGS) entry which is preliminary data.</text>
</comment>
<evidence type="ECO:0000259" key="5">
    <source>
        <dbReference type="Pfam" id="PF00551"/>
    </source>
</evidence>
<keyword evidence="3" id="KW-0808">Transferase</keyword>
<proteinExistence type="predicted"/>
<dbReference type="Proteomes" id="UP000478505">
    <property type="component" value="Unassembled WGS sequence"/>
</dbReference>
<dbReference type="EMBL" id="JAAIKD010000003">
    <property type="protein sequence ID" value="NEV93933.1"/>
    <property type="molecule type" value="Genomic_DNA"/>
</dbReference>
<dbReference type="RefSeq" id="WP_164004648.1">
    <property type="nucleotide sequence ID" value="NZ_JAAIKD010000003.1"/>
</dbReference>
<evidence type="ECO:0000313" key="7">
    <source>
        <dbReference type="Proteomes" id="UP000478505"/>
    </source>
</evidence>
<dbReference type="GO" id="GO:0004644">
    <property type="term" value="F:phosphoribosylglycinamide formyltransferase activity"/>
    <property type="evidence" value="ECO:0007669"/>
    <property type="project" value="UniProtKB-EC"/>
</dbReference>
<dbReference type="Gene3D" id="3.40.50.170">
    <property type="entry name" value="Formyl transferase, N-terminal domain"/>
    <property type="match status" value="1"/>
</dbReference>
<keyword evidence="4" id="KW-0658">Purine biosynthesis</keyword>
<protein>
    <recommendedName>
        <fullName evidence="2">phosphoribosylglycinamide formyltransferase 1</fullName>
        <ecNumber evidence="2">2.1.2.2</ecNumber>
    </recommendedName>
</protein>
<keyword evidence="7" id="KW-1185">Reference proteome</keyword>
<gene>
    <name evidence="6" type="ORF">G3567_07210</name>
</gene>
<dbReference type="AlphaFoldDB" id="A0A6B3R050"/>
<sequence>MASKLAENLNITLIVAEEKSDKIEDTGGLNKEDRDLMESHFEARSNSEQKFFKDYTHFPEDVAVKPIEFGTLNSEFILQALEDYKIDFLVLFGSSIVKDKILEKFSDKVINMHLGLSPYYKGSGTNFFPAYHNEFSCIGATIHLASSKVDAGDILHQLRLDSVEEKDSLHDLGNRIIDSGGRLFPKVIENYIKGELQPQKQRNEKGSKTFKLKDFTVPVLRKTYQNYTSFFDDYRLNKTILDKNYPIVQQHEK</sequence>
<dbReference type="SUPFAM" id="SSF53328">
    <property type="entry name" value="Formyltransferase"/>
    <property type="match status" value="1"/>
</dbReference>